<gene>
    <name evidence="1" type="ORF">FHS22_004375</name>
</gene>
<protein>
    <submittedName>
        <fullName evidence="1">Uncharacterized protein</fullName>
    </submittedName>
</protein>
<evidence type="ECO:0000313" key="2">
    <source>
        <dbReference type="Proteomes" id="UP000562352"/>
    </source>
</evidence>
<organism evidence="1 2">
    <name type="scientific">Planomonospora venezuelensis</name>
    <dbReference type="NCBI Taxonomy" id="1999"/>
    <lineage>
        <taxon>Bacteria</taxon>
        <taxon>Bacillati</taxon>
        <taxon>Actinomycetota</taxon>
        <taxon>Actinomycetes</taxon>
        <taxon>Streptosporangiales</taxon>
        <taxon>Streptosporangiaceae</taxon>
        <taxon>Planomonospora</taxon>
    </lineage>
</organism>
<sequence length="95" mass="10649">MATPEERSRAARIAANVQWATTANRAERTEAARRRSPVSLDYWIDRIRAEGIVREQDVVKAATNAHKAYMAQMSLKAAKARSRRAAEKKPSRKAA</sequence>
<name>A0A841D6I1_PLAVE</name>
<keyword evidence="2" id="KW-1185">Reference proteome</keyword>
<comment type="caution">
    <text evidence="1">The sequence shown here is derived from an EMBL/GenBank/DDBJ whole genome shotgun (WGS) entry which is preliminary data.</text>
</comment>
<accession>A0A841D6I1</accession>
<dbReference type="RefSeq" id="WP_184944231.1">
    <property type="nucleotide sequence ID" value="NZ_BAAAWZ010000001.1"/>
</dbReference>
<dbReference type="Proteomes" id="UP000562352">
    <property type="component" value="Unassembled WGS sequence"/>
</dbReference>
<dbReference type="EMBL" id="JACHJJ010000015">
    <property type="protein sequence ID" value="MBB5965089.1"/>
    <property type="molecule type" value="Genomic_DNA"/>
</dbReference>
<reference evidence="1 2" key="1">
    <citation type="submission" date="2020-08" db="EMBL/GenBank/DDBJ databases">
        <title>Genomic Encyclopedia of Type Strains, Phase III (KMG-III): the genomes of soil and plant-associated and newly described type strains.</title>
        <authorList>
            <person name="Whitman W."/>
        </authorList>
    </citation>
    <scope>NUCLEOTIDE SEQUENCE [LARGE SCALE GENOMIC DNA]</scope>
    <source>
        <strain evidence="1 2">CECT 3303</strain>
    </source>
</reference>
<proteinExistence type="predicted"/>
<evidence type="ECO:0000313" key="1">
    <source>
        <dbReference type="EMBL" id="MBB5965089.1"/>
    </source>
</evidence>
<dbReference type="AlphaFoldDB" id="A0A841D6I1"/>